<dbReference type="PANTHER" id="PTHR30036">
    <property type="entry name" value="D-XYLOSE-BINDING PERIPLASMIC PROTEIN"/>
    <property type="match status" value="1"/>
</dbReference>
<dbReference type="Proteomes" id="UP000199182">
    <property type="component" value="Unassembled WGS sequence"/>
</dbReference>
<organism evidence="4 5">
    <name type="scientific">Acetanaerobacterium elongatum</name>
    <dbReference type="NCBI Taxonomy" id="258515"/>
    <lineage>
        <taxon>Bacteria</taxon>
        <taxon>Bacillati</taxon>
        <taxon>Bacillota</taxon>
        <taxon>Clostridia</taxon>
        <taxon>Eubacteriales</taxon>
        <taxon>Oscillospiraceae</taxon>
        <taxon>Acetanaerobacterium</taxon>
    </lineage>
</organism>
<dbReference type="GO" id="GO:0006355">
    <property type="term" value="P:regulation of DNA-templated transcription"/>
    <property type="evidence" value="ECO:0007669"/>
    <property type="project" value="InterPro"/>
</dbReference>
<dbReference type="PROSITE" id="PS50932">
    <property type="entry name" value="HTH_LACI_2"/>
    <property type="match status" value="1"/>
</dbReference>
<accession>A0A1G9VT22</accession>
<dbReference type="STRING" id="258515.SAMN05192585_10495"/>
<dbReference type="SUPFAM" id="SSF47413">
    <property type="entry name" value="lambda repressor-like DNA-binding domains"/>
    <property type="match status" value="1"/>
</dbReference>
<comment type="subcellular location">
    <subcellularLocation>
        <location evidence="1">Cell envelope</location>
    </subcellularLocation>
</comment>
<feature type="domain" description="HTH lacI-type" evidence="3">
    <location>
        <begin position="6"/>
        <end position="60"/>
    </location>
</feature>
<evidence type="ECO:0000313" key="4">
    <source>
        <dbReference type="EMBL" id="SDM75344.1"/>
    </source>
</evidence>
<evidence type="ECO:0000313" key="5">
    <source>
        <dbReference type="Proteomes" id="UP000199182"/>
    </source>
</evidence>
<dbReference type="SMART" id="SM00354">
    <property type="entry name" value="HTH_LACI"/>
    <property type="match status" value="1"/>
</dbReference>
<dbReference type="InterPro" id="IPR028082">
    <property type="entry name" value="Peripla_BP_I"/>
</dbReference>
<evidence type="ECO:0000256" key="1">
    <source>
        <dbReference type="ARBA" id="ARBA00004196"/>
    </source>
</evidence>
<dbReference type="InterPro" id="IPR000843">
    <property type="entry name" value="HTH_LacI"/>
</dbReference>
<comment type="similarity">
    <text evidence="2">Belongs to the bacterial solute-binding protein 2 family.</text>
</comment>
<keyword evidence="5" id="KW-1185">Reference proteome</keyword>
<proteinExistence type="inferred from homology"/>
<dbReference type="Gene3D" id="3.40.50.2300">
    <property type="match status" value="2"/>
</dbReference>
<gene>
    <name evidence="4" type="ORF">SAMN05192585_10495</name>
</gene>
<dbReference type="GO" id="GO:0030288">
    <property type="term" value="C:outer membrane-bounded periplasmic space"/>
    <property type="evidence" value="ECO:0007669"/>
    <property type="project" value="TreeGrafter"/>
</dbReference>
<dbReference type="EMBL" id="FNID01000004">
    <property type="protein sequence ID" value="SDM75344.1"/>
    <property type="molecule type" value="Genomic_DNA"/>
</dbReference>
<dbReference type="PANTHER" id="PTHR30036:SF7">
    <property type="entry name" value="ABC TRANSPORTER PERIPLASMIC-BINDING PROTEIN YPHF"/>
    <property type="match status" value="1"/>
</dbReference>
<name>A0A1G9VT22_9FIRM</name>
<dbReference type="Gene3D" id="1.10.260.40">
    <property type="entry name" value="lambda repressor-like DNA-binding domains"/>
    <property type="match status" value="1"/>
</dbReference>
<protein>
    <submittedName>
        <fullName evidence="4">Transcriptional regulator, LacI family</fullName>
    </submittedName>
</protein>
<dbReference type="Pfam" id="PF00356">
    <property type="entry name" value="LacI"/>
    <property type="match status" value="1"/>
</dbReference>
<evidence type="ECO:0000256" key="2">
    <source>
        <dbReference type="ARBA" id="ARBA00007639"/>
    </source>
</evidence>
<dbReference type="GO" id="GO:0003677">
    <property type="term" value="F:DNA binding"/>
    <property type="evidence" value="ECO:0007669"/>
    <property type="project" value="InterPro"/>
</dbReference>
<dbReference type="CDD" id="cd06307">
    <property type="entry name" value="PBP1_sugar_binding"/>
    <property type="match status" value="1"/>
</dbReference>
<dbReference type="InterPro" id="IPR050555">
    <property type="entry name" value="Bact_Solute-Bind_Prot2"/>
</dbReference>
<evidence type="ECO:0000259" key="3">
    <source>
        <dbReference type="PROSITE" id="PS50932"/>
    </source>
</evidence>
<dbReference type="CDD" id="cd01392">
    <property type="entry name" value="HTH_LacI"/>
    <property type="match status" value="1"/>
</dbReference>
<reference evidence="4 5" key="1">
    <citation type="submission" date="2016-10" db="EMBL/GenBank/DDBJ databases">
        <authorList>
            <person name="de Groot N.N."/>
        </authorList>
    </citation>
    <scope>NUCLEOTIDE SEQUENCE [LARGE SCALE GENOMIC DNA]</scope>
    <source>
        <strain evidence="4 5">CGMCC 1.5012</strain>
    </source>
</reference>
<sequence>MLRMPVTIKQISEICGVSRGTVDRVLNNRGRVKPQTEQMIRGIAEQLGYVPNVAGKALAAKKKSFVIGVVLTSEGNAFFEDVLRGIKQAETELTDYGTRFLVKTMKGYEAKRQLEIINEIADKINALVLTPINDPLIAAKINELSDSGICVVTINSDIENTRRLCYVGSDYFKGGETACGMMGILTGGTATIGVLTGSIKVLGHARRIAGFKNVMNSRFKKFTVADFRETNDDEIQAFDVTKRMLEENPKINALYVVAGGVYGACRAVQSLGLEGKIKIVCHDKVPTTVEMMKKGVIAATICQQPFTQGYKSARIVFDYLITGKKPDNDQYFVKNEIKILENL</sequence>
<dbReference type="InterPro" id="IPR025997">
    <property type="entry name" value="SBP_2_dom"/>
</dbReference>
<dbReference type="InterPro" id="IPR010982">
    <property type="entry name" value="Lambda_DNA-bd_dom_sf"/>
</dbReference>
<dbReference type="Pfam" id="PF13407">
    <property type="entry name" value="Peripla_BP_4"/>
    <property type="match status" value="1"/>
</dbReference>
<dbReference type="SUPFAM" id="SSF53822">
    <property type="entry name" value="Periplasmic binding protein-like I"/>
    <property type="match status" value="1"/>
</dbReference>
<dbReference type="GO" id="GO:0030246">
    <property type="term" value="F:carbohydrate binding"/>
    <property type="evidence" value="ECO:0007669"/>
    <property type="project" value="TreeGrafter"/>
</dbReference>
<dbReference type="AlphaFoldDB" id="A0A1G9VT22"/>